<evidence type="ECO:0000313" key="2">
    <source>
        <dbReference type="Proteomes" id="UP000286235"/>
    </source>
</evidence>
<protein>
    <submittedName>
        <fullName evidence="1">Uncharacterized protein</fullName>
    </submittedName>
</protein>
<reference evidence="1 2" key="1">
    <citation type="submission" date="2013-12" db="EMBL/GenBank/DDBJ databases">
        <title>Genome and proteome characterization of Caldibacillus debilis GB1 derived from a cellulolytic aero-tolerant co-culture.</title>
        <authorList>
            <person name="Wushke S.T."/>
            <person name="Zhang X."/>
            <person name="Fristensky B."/>
            <person name="Wilkins J.A."/>
            <person name="Levin D.B."/>
            <person name="Sparling R."/>
        </authorList>
    </citation>
    <scope>NUCLEOTIDE SEQUENCE [LARGE SCALE GENOMIC DNA]</scope>
    <source>
        <strain evidence="1 2">GB1</strain>
    </source>
</reference>
<proteinExistence type="predicted"/>
<comment type="caution">
    <text evidence="1">The sequence shown here is derived from an EMBL/GenBank/DDBJ whole genome shotgun (WGS) entry which is preliminary data.</text>
</comment>
<accession>A0A420VDL9</accession>
<keyword evidence="2" id="KW-1185">Reference proteome</keyword>
<organism evidence="1 2">
    <name type="scientific">Caldibacillus debilis GB1</name>
    <dbReference type="NCBI Taxonomy" id="1339248"/>
    <lineage>
        <taxon>Bacteria</taxon>
        <taxon>Bacillati</taxon>
        <taxon>Bacillota</taxon>
        <taxon>Bacilli</taxon>
        <taxon>Bacillales</taxon>
        <taxon>Bacillaceae</taxon>
        <taxon>Caldibacillus</taxon>
    </lineage>
</organism>
<gene>
    <name evidence="1" type="ORF">Cdeb_01275</name>
</gene>
<dbReference type="EMBL" id="AZRV01000035">
    <property type="protein sequence ID" value="RKO61782.1"/>
    <property type="molecule type" value="Genomic_DNA"/>
</dbReference>
<dbReference type="Proteomes" id="UP000286235">
    <property type="component" value="Unassembled WGS sequence"/>
</dbReference>
<evidence type="ECO:0000313" key="1">
    <source>
        <dbReference type="EMBL" id="RKO61782.1"/>
    </source>
</evidence>
<dbReference type="AlphaFoldDB" id="A0A420VDL9"/>
<sequence length="116" mass="14174">MGVYSDVMITLDKHLDELFRQKADPALVELLDSADVKRESERSFRYDFTKVKWYEDDEDSIECRFHELLEKLDPAGQHYNIWKFTSEYMYDGYSPLDRWGSHYDPDLYPKFHYRWE</sequence>
<name>A0A420VDL9_9BACI</name>